<dbReference type="GO" id="GO:0005524">
    <property type="term" value="F:ATP binding"/>
    <property type="evidence" value="ECO:0007669"/>
    <property type="project" value="UniProtKB-KW"/>
</dbReference>
<protein>
    <submittedName>
        <fullName evidence="12">Large helicase</fullName>
    </submittedName>
</protein>
<dbReference type="Pfam" id="PF19306">
    <property type="entry name" value="WHD_Lhr"/>
    <property type="match status" value="1"/>
</dbReference>
<evidence type="ECO:0000256" key="1">
    <source>
        <dbReference type="ARBA" id="ARBA00022741"/>
    </source>
</evidence>
<keyword evidence="4 12" id="KW-0347">Helicase</keyword>
<keyword evidence="7" id="KW-0234">DNA repair</keyword>
<evidence type="ECO:0000256" key="6">
    <source>
        <dbReference type="ARBA" id="ARBA00023125"/>
    </source>
</evidence>
<evidence type="ECO:0000256" key="2">
    <source>
        <dbReference type="ARBA" id="ARBA00022763"/>
    </source>
</evidence>
<dbReference type="GO" id="GO:0004386">
    <property type="term" value="F:helicase activity"/>
    <property type="evidence" value="ECO:0007669"/>
    <property type="project" value="UniProtKB-KW"/>
</dbReference>
<dbReference type="EMBL" id="CP023154">
    <property type="protein sequence ID" value="QEK79130.1"/>
    <property type="molecule type" value="Genomic_DNA"/>
</dbReference>
<name>A0A5C0XWG0_PYRFU</name>
<dbReference type="PROSITE" id="PS51194">
    <property type="entry name" value="HELICASE_CTER"/>
    <property type="match status" value="1"/>
</dbReference>
<evidence type="ECO:0000259" key="11">
    <source>
        <dbReference type="PROSITE" id="PS51194"/>
    </source>
</evidence>
<evidence type="ECO:0000256" key="7">
    <source>
        <dbReference type="ARBA" id="ARBA00023204"/>
    </source>
</evidence>
<dbReference type="Pfam" id="PF00271">
    <property type="entry name" value="Helicase_C"/>
    <property type="match status" value="1"/>
</dbReference>
<dbReference type="PANTHER" id="PTHR47962:SF5">
    <property type="entry name" value="ATP-DEPENDENT HELICASE LHR-RELATED"/>
    <property type="match status" value="1"/>
</dbReference>
<evidence type="ECO:0000313" key="12">
    <source>
        <dbReference type="EMBL" id="QEK79130.1"/>
    </source>
</evidence>
<dbReference type="InterPro" id="IPR045628">
    <property type="entry name" value="Lhr_WH_dom"/>
</dbReference>
<keyword evidence="3" id="KW-0378">Hydrolase</keyword>
<dbReference type="PANTHER" id="PTHR47962">
    <property type="entry name" value="ATP-DEPENDENT HELICASE LHR-RELATED-RELATED"/>
    <property type="match status" value="1"/>
</dbReference>
<dbReference type="SMART" id="SM00490">
    <property type="entry name" value="HELICc"/>
    <property type="match status" value="1"/>
</dbReference>
<dbReference type="InterPro" id="IPR027417">
    <property type="entry name" value="P-loop_NTPase"/>
</dbReference>
<keyword evidence="5" id="KW-0067">ATP-binding</keyword>
<dbReference type="GO" id="GO:0016887">
    <property type="term" value="F:ATP hydrolysis activity"/>
    <property type="evidence" value="ECO:0007669"/>
    <property type="project" value="TreeGrafter"/>
</dbReference>
<sequence>MHKYFFPLPATKSTFLLPADLTTANPCFSKSLINSLSAWAPFLYIQCFSYLPLINFLNSLTYPLEMHILIKKAIKERFGKLNALQQLAFHKIRGEGKSVLIIAPTGSGKTEAAVIPILDAILRENLKPIAAIYIAPLKALNRDLLERLKWWEEKTGVIIEVRHGDTPTSKRLKQVKNPPHLLITTPEMLPAILTTKSFRPYLKNTKFIVIDEIGELIENKRGTQLILNLKRLELITEDKPIRIGLSATIGSEEKVRLWMEADEVVKPRLKKKYKFTVLYPQPIPEDEKLAEELKVPIEVATRLRVVWDIVEKHKKVLIFVNTRQFAEILGHRLKAWGKPVEVHHGSLSREARIEAEKKLKEGKIKALICTSSMELGIDIGDVDAVIQYMSPRQVNRLVQRAGRSKHRLWETSEAYIITTNVEDYLQSLAIAKLALEGKLEDVNPYENALDVLAHFIVGLTIEYRNVNITEPYSLAKSTYPYRKLSWEDYQKVLEILEEARIIRRDGDAIKLGKNAFKYYFENLSTIPDEISYAVIDIASGKSVGRLDENFVTELEESMEFIMHGRSWIVLEINEKERIIKVKESNNLESALPSWEGELIPVPLEVAEFVGKLKRELLWDKERALKLLEGVEFNKEELEVAISQLVESEPVASDRDIIIESYPKFVIIHADFGNKINEGLTRFISVFLSARYGNIFLPRSQAHGIIIRSPFRLNPEEIKEILLMKAEVGDIVARGIRDTPIYRWKMSAIAKRFGALRRDARIKKVERLFEGTIIEKETFNEIYHDKIDIDKTEKILEKIRKGEIRMKTLFREEITPLSSSLATLGGEFLIRDILTQEEVEEIFREKLLDAELVMVCTNCGFSWRTKVRRVMDRVNELSCPKCDSKMIAPLHPKDSETFISALKKLKRGEKLSREEEKYYLRGLKAADLLKAYGKDALLALATYGVGVESATRILRDYRGKSLIKALIEAEKHYIQTRKFWE</sequence>
<keyword evidence="2" id="KW-0227">DNA damage</keyword>
<evidence type="ECO:0000256" key="9">
    <source>
        <dbReference type="ARBA" id="ARBA00093467"/>
    </source>
</evidence>
<dbReference type="InterPro" id="IPR011545">
    <property type="entry name" value="DEAD/DEAH_box_helicase_dom"/>
</dbReference>
<evidence type="ECO:0000256" key="4">
    <source>
        <dbReference type="ARBA" id="ARBA00022806"/>
    </source>
</evidence>
<evidence type="ECO:0000256" key="8">
    <source>
        <dbReference type="ARBA" id="ARBA00023235"/>
    </source>
</evidence>
<dbReference type="Pfam" id="PF00270">
    <property type="entry name" value="DEAD"/>
    <property type="match status" value="1"/>
</dbReference>
<dbReference type="InterPro" id="IPR001650">
    <property type="entry name" value="Helicase_C-like"/>
</dbReference>
<dbReference type="PIRSF" id="PIRSF037307">
    <property type="entry name" value="Lhr-like_helic_prd"/>
    <property type="match status" value="1"/>
</dbReference>
<dbReference type="InterPro" id="IPR017170">
    <property type="entry name" value="Lhr-like"/>
</dbReference>
<organism evidence="12 13">
    <name type="scientific">Pyrococcus furiosus (strain ATCC 43587 / DSM 3638 / JCM 8422 / Vc1)</name>
    <dbReference type="NCBI Taxonomy" id="186497"/>
    <lineage>
        <taxon>Archaea</taxon>
        <taxon>Methanobacteriati</taxon>
        <taxon>Methanobacteriota</taxon>
        <taxon>Thermococci</taxon>
        <taxon>Thermococcales</taxon>
        <taxon>Thermococcaceae</taxon>
        <taxon>Pyrococcus</taxon>
    </lineage>
</organism>
<dbReference type="Proteomes" id="UP000324354">
    <property type="component" value="Chromosome"/>
</dbReference>
<dbReference type="InterPro" id="IPR013701">
    <property type="entry name" value="Lhr-like_DEAD/DEAH_assoc"/>
</dbReference>
<evidence type="ECO:0000313" key="13">
    <source>
        <dbReference type="Proteomes" id="UP000324354"/>
    </source>
</evidence>
<keyword evidence="1" id="KW-0547">Nucleotide-binding</keyword>
<dbReference type="SUPFAM" id="SSF52540">
    <property type="entry name" value="P-loop containing nucleoside triphosphate hydrolases"/>
    <property type="match status" value="1"/>
</dbReference>
<dbReference type="AlphaFoldDB" id="A0A5C0XWG0"/>
<proteinExistence type="inferred from homology"/>
<dbReference type="GO" id="GO:0140097">
    <property type="term" value="F:catalytic activity, acting on DNA"/>
    <property type="evidence" value="ECO:0007669"/>
    <property type="project" value="UniProtKB-ARBA"/>
</dbReference>
<keyword evidence="8" id="KW-0413">Isomerase</keyword>
<evidence type="ECO:0000256" key="5">
    <source>
        <dbReference type="ARBA" id="ARBA00022840"/>
    </source>
</evidence>
<feature type="domain" description="Helicase ATP-binding" evidence="10">
    <location>
        <begin position="90"/>
        <end position="267"/>
    </location>
</feature>
<dbReference type="InterPro" id="IPR052511">
    <property type="entry name" value="ATP-dep_Helicase"/>
</dbReference>
<accession>A0A5C0XWG0</accession>
<dbReference type="PROSITE" id="PS51192">
    <property type="entry name" value="HELICASE_ATP_BIND_1"/>
    <property type="match status" value="1"/>
</dbReference>
<dbReference type="GO" id="GO:0003677">
    <property type="term" value="F:DNA binding"/>
    <property type="evidence" value="ECO:0007669"/>
    <property type="project" value="UniProtKB-KW"/>
</dbReference>
<gene>
    <name evidence="12" type="ORF">PFDSM3638_07570</name>
</gene>
<keyword evidence="6" id="KW-0238">DNA-binding</keyword>
<dbReference type="GO" id="GO:0006281">
    <property type="term" value="P:DNA repair"/>
    <property type="evidence" value="ECO:0007669"/>
    <property type="project" value="UniProtKB-KW"/>
</dbReference>
<dbReference type="InterPro" id="IPR014001">
    <property type="entry name" value="Helicase_ATP-bd"/>
</dbReference>
<evidence type="ECO:0000256" key="3">
    <source>
        <dbReference type="ARBA" id="ARBA00022801"/>
    </source>
</evidence>
<dbReference type="SMART" id="SM00487">
    <property type="entry name" value="DEXDc"/>
    <property type="match status" value="1"/>
</dbReference>
<comment type="similarity">
    <text evidence="9">Belongs to the Lhr helicase family. Lhr-Core subfamily.</text>
</comment>
<dbReference type="Gene3D" id="3.40.50.300">
    <property type="entry name" value="P-loop containing nucleotide triphosphate hydrolases"/>
    <property type="match status" value="2"/>
</dbReference>
<feature type="domain" description="Helicase C-terminal" evidence="11">
    <location>
        <begin position="302"/>
        <end position="450"/>
    </location>
</feature>
<dbReference type="Pfam" id="PF08494">
    <property type="entry name" value="DEAD_assoc"/>
    <property type="match status" value="1"/>
</dbReference>
<evidence type="ECO:0000259" key="10">
    <source>
        <dbReference type="PROSITE" id="PS51192"/>
    </source>
</evidence>
<reference evidence="12 13" key="1">
    <citation type="submission" date="2017-08" db="EMBL/GenBank/DDBJ databases">
        <title>Resequencing and Reannotation of the genome of Pyrococcus furiosus type strain DSM3638.</title>
        <authorList>
            <person name="Reichelt R.M."/>
            <person name="Bunk B."/>
        </authorList>
    </citation>
    <scope>NUCLEOTIDE SEQUENCE [LARGE SCALE GENOMIC DNA]</scope>
    <source>
        <strain evidence="12 13">DSM 3638</strain>
    </source>
</reference>